<dbReference type="GO" id="GO:0015986">
    <property type="term" value="P:proton motive force-driven ATP synthesis"/>
    <property type="evidence" value="ECO:0007669"/>
    <property type="project" value="InterPro"/>
</dbReference>
<keyword evidence="8 13" id="KW-1133">Transmembrane helix</keyword>
<dbReference type="GO" id="GO:0045259">
    <property type="term" value="C:proton-transporting ATP synthase complex"/>
    <property type="evidence" value="ECO:0007669"/>
    <property type="project" value="UniProtKB-KW"/>
</dbReference>
<evidence type="ECO:0000256" key="9">
    <source>
        <dbReference type="ARBA" id="ARBA00023065"/>
    </source>
</evidence>
<evidence type="ECO:0000256" key="6">
    <source>
        <dbReference type="ARBA" id="ARBA00022692"/>
    </source>
</evidence>
<feature type="region of interest" description="Disordered" evidence="12">
    <location>
        <begin position="62"/>
        <end position="106"/>
    </location>
</feature>
<gene>
    <name evidence="14" type="ORF">UFOPK3495_00227</name>
    <name evidence="15" type="ORF">UFOPK4237_00557</name>
</gene>
<dbReference type="GO" id="GO:0046961">
    <property type="term" value="F:proton-transporting ATPase activity, rotational mechanism"/>
    <property type="evidence" value="ECO:0007669"/>
    <property type="project" value="TreeGrafter"/>
</dbReference>
<comment type="similarity">
    <text evidence="3">Belongs to the ATPase B chain family.</text>
</comment>
<keyword evidence="9" id="KW-0406">Ion transport</keyword>
<dbReference type="InterPro" id="IPR002146">
    <property type="entry name" value="ATP_synth_b/b'su_bac/chlpt"/>
</dbReference>
<evidence type="ECO:0000313" key="15">
    <source>
        <dbReference type="EMBL" id="CAB5037010.1"/>
    </source>
</evidence>
<dbReference type="GO" id="GO:0012505">
    <property type="term" value="C:endomembrane system"/>
    <property type="evidence" value="ECO:0007669"/>
    <property type="project" value="UniProtKB-SubCell"/>
</dbReference>
<dbReference type="InterPro" id="IPR050059">
    <property type="entry name" value="ATP_synthase_B_chain"/>
</dbReference>
<keyword evidence="6 13" id="KW-0812">Transmembrane</keyword>
<evidence type="ECO:0000256" key="2">
    <source>
        <dbReference type="ARBA" id="ARBA00004308"/>
    </source>
</evidence>
<evidence type="ECO:0000256" key="5">
    <source>
        <dbReference type="ARBA" id="ARBA00022547"/>
    </source>
</evidence>
<dbReference type="PANTHER" id="PTHR33445">
    <property type="entry name" value="ATP SYNTHASE SUBUNIT B', CHLOROPLASTIC"/>
    <property type="match status" value="1"/>
</dbReference>
<dbReference type="SUPFAM" id="SSF81573">
    <property type="entry name" value="F1F0 ATP synthase subunit B, membrane domain"/>
    <property type="match status" value="1"/>
</dbReference>
<evidence type="ECO:0000256" key="12">
    <source>
        <dbReference type="SAM" id="MobiDB-lite"/>
    </source>
</evidence>
<dbReference type="CDD" id="cd06503">
    <property type="entry name" value="ATP-synt_Fo_b"/>
    <property type="match status" value="1"/>
</dbReference>
<feature type="compositionally biased region" description="Basic and acidic residues" evidence="12">
    <location>
        <begin position="78"/>
        <end position="92"/>
    </location>
</feature>
<evidence type="ECO:0000256" key="8">
    <source>
        <dbReference type="ARBA" id="ARBA00022989"/>
    </source>
</evidence>
<evidence type="ECO:0000256" key="1">
    <source>
        <dbReference type="ARBA" id="ARBA00004167"/>
    </source>
</evidence>
<dbReference type="Pfam" id="PF00430">
    <property type="entry name" value="ATP-synt_B"/>
    <property type="match status" value="1"/>
</dbReference>
<feature type="compositionally biased region" description="Polar residues" evidence="12">
    <location>
        <begin position="62"/>
        <end position="72"/>
    </location>
</feature>
<dbReference type="AlphaFoldDB" id="A0A6J7F6U4"/>
<sequence length="170" mass="18215">MGIVMSGVTVLAAEAGGGTTNFLIPNGTFFFILAIFLIVFAVIAKFVVIPVQHVLNERDRQLTQTSQDNRQAAEQDAATDRDYRQELTEARSEAGGLRDQARAEGRQVIDDKRAEANEEVADKLRQASEVLADQADSLASGLHASVDSLSVTLADRILGVDGSSADRGGR</sequence>
<keyword evidence="5" id="KW-0138">CF(0)</keyword>
<dbReference type="HAMAP" id="MF_01398">
    <property type="entry name" value="ATP_synth_b_bprime"/>
    <property type="match status" value="1"/>
</dbReference>
<protein>
    <submittedName>
        <fullName evidence="14">Unannotated protein</fullName>
    </submittedName>
</protein>
<dbReference type="NCBIfam" id="NF004412">
    <property type="entry name" value="PRK05759.1-3"/>
    <property type="match status" value="1"/>
</dbReference>
<dbReference type="PANTHER" id="PTHR33445:SF1">
    <property type="entry name" value="ATP SYNTHASE SUBUNIT B"/>
    <property type="match status" value="1"/>
</dbReference>
<organism evidence="14">
    <name type="scientific">freshwater metagenome</name>
    <dbReference type="NCBI Taxonomy" id="449393"/>
    <lineage>
        <taxon>unclassified sequences</taxon>
        <taxon>metagenomes</taxon>
        <taxon>ecological metagenomes</taxon>
    </lineage>
</organism>
<comment type="subcellular location">
    <subcellularLocation>
        <location evidence="2">Endomembrane system</location>
    </subcellularLocation>
    <subcellularLocation>
        <location evidence="1">Membrane</location>
        <topology evidence="1">Single-pass membrane protein</topology>
    </subcellularLocation>
</comment>
<evidence type="ECO:0000256" key="3">
    <source>
        <dbReference type="ARBA" id="ARBA00005513"/>
    </source>
</evidence>
<keyword evidence="4" id="KW-0813">Transport</keyword>
<evidence type="ECO:0000256" key="13">
    <source>
        <dbReference type="SAM" id="Phobius"/>
    </source>
</evidence>
<dbReference type="InterPro" id="IPR028987">
    <property type="entry name" value="ATP_synth_B-like_membr_sf"/>
</dbReference>
<evidence type="ECO:0000256" key="11">
    <source>
        <dbReference type="ARBA" id="ARBA00025198"/>
    </source>
</evidence>
<feature type="transmembrane region" description="Helical" evidence="13">
    <location>
        <begin position="29"/>
        <end position="51"/>
    </location>
</feature>
<keyword evidence="10 13" id="KW-0472">Membrane</keyword>
<evidence type="ECO:0000256" key="4">
    <source>
        <dbReference type="ARBA" id="ARBA00022448"/>
    </source>
</evidence>
<name>A0A6J7F6U4_9ZZZZ</name>
<evidence type="ECO:0000256" key="10">
    <source>
        <dbReference type="ARBA" id="ARBA00023136"/>
    </source>
</evidence>
<keyword evidence="7" id="KW-0375">Hydrogen ion transport</keyword>
<dbReference type="EMBL" id="CAFBPZ010000025">
    <property type="protein sequence ID" value="CAB5037010.1"/>
    <property type="molecule type" value="Genomic_DNA"/>
</dbReference>
<proteinExistence type="inferred from homology"/>
<accession>A0A6J7F6U4</accession>
<evidence type="ECO:0000256" key="7">
    <source>
        <dbReference type="ARBA" id="ARBA00022781"/>
    </source>
</evidence>
<dbReference type="EMBL" id="CAFBMC010000006">
    <property type="protein sequence ID" value="CAB4889374.1"/>
    <property type="molecule type" value="Genomic_DNA"/>
</dbReference>
<reference evidence="14" key="1">
    <citation type="submission" date="2020-05" db="EMBL/GenBank/DDBJ databases">
        <authorList>
            <person name="Chiriac C."/>
            <person name="Salcher M."/>
            <person name="Ghai R."/>
            <person name="Kavagutti S V."/>
        </authorList>
    </citation>
    <scope>NUCLEOTIDE SEQUENCE</scope>
</reference>
<evidence type="ECO:0000313" key="14">
    <source>
        <dbReference type="EMBL" id="CAB4889374.1"/>
    </source>
</evidence>
<comment type="function">
    <text evidence="11">F(1)F(0) ATP synthase produces ATP from ADP in the presence of a proton or sodium gradient. F-type ATPases consist of two structural domains, F(1) containing the extramembraneous catalytic core and F(0) containing the membrane proton channel, linked together by a central stalk and a peripheral stalk. During catalysis, ATP synthesis in the catalytic domain of F(1) is coupled via a rotary mechanism of the central stalk subunits to proton translocation.</text>
</comment>